<proteinExistence type="predicted"/>
<reference evidence="4" key="1">
    <citation type="journal article" date="2024" name="IScience">
        <title>Strigolactones Initiate the Formation of Haustorium-like Structures in Castilleja.</title>
        <authorList>
            <person name="Buerger M."/>
            <person name="Peterson D."/>
            <person name="Chory J."/>
        </authorList>
    </citation>
    <scope>NUCLEOTIDE SEQUENCE [LARGE SCALE GENOMIC DNA]</scope>
</reference>
<evidence type="ECO:0000313" key="3">
    <source>
        <dbReference type="EMBL" id="KAL3641281.1"/>
    </source>
</evidence>
<comment type="caution">
    <text evidence="3">The sequence shown here is derived from an EMBL/GenBank/DDBJ whole genome shotgun (WGS) entry which is preliminary data.</text>
</comment>
<protein>
    <recommendedName>
        <fullName evidence="2">KIB1-4 beta-propeller domain-containing protein</fullName>
    </recommendedName>
</protein>
<gene>
    <name evidence="3" type="ORF">CASFOL_016249</name>
</gene>
<dbReference type="PANTHER" id="PTHR40891">
    <property type="entry name" value="DUF295 DOMAIN-CONTAINING PROTEIN"/>
    <property type="match status" value="1"/>
</dbReference>
<accession>A0ABD3DI19</accession>
<dbReference type="InterPro" id="IPR005174">
    <property type="entry name" value="KIB1-4_b-propeller"/>
</dbReference>
<feature type="domain" description="KIB1-4 beta-propeller" evidence="2">
    <location>
        <begin position="48"/>
        <end position="286"/>
    </location>
</feature>
<evidence type="ECO:0000313" key="4">
    <source>
        <dbReference type="Proteomes" id="UP001632038"/>
    </source>
</evidence>
<dbReference type="PANTHER" id="PTHR40891:SF1">
    <property type="entry name" value="DUF295 DOMAIN-CONTAINING PROTEIN"/>
    <property type="match status" value="1"/>
</dbReference>
<evidence type="ECO:0000259" key="2">
    <source>
        <dbReference type="Pfam" id="PF03478"/>
    </source>
</evidence>
<dbReference type="Pfam" id="PF03478">
    <property type="entry name" value="Beta-prop_KIB1-4"/>
    <property type="match status" value="1"/>
</dbReference>
<dbReference type="AlphaFoldDB" id="A0ABD3DI19"/>
<dbReference type="Proteomes" id="UP001632038">
    <property type="component" value="Unassembled WGS sequence"/>
</dbReference>
<keyword evidence="4" id="KW-1185">Reference proteome</keyword>
<feature type="region of interest" description="Disordered" evidence="1">
    <location>
        <begin position="1"/>
        <end position="20"/>
    </location>
</feature>
<dbReference type="EMBL" id="JAVIJP010000017">
    <property type="protein sequence ID" value="KAL3641281.1"/>
    <property type="molecule type" value="Genomic_DNA"/>
</dbReference>
<name>A0ABD3DI19_9LAMI</name>
<feature type="compositionally biased region" description="Basic and acidic residues" evidence="1">
    <location>
        <begin position="1"/>
        <end position="15"/>
    </location>
</feature>
<organism evidence="3 4">
    <name type="scientific">Castilleja foliolosa</name>
    <dbReference type="NCBI Taxonomy" id="1961234"/>
    <lineage>
        <taxon>Eukaryota</taxon>
        <taxon>Viridiplantae</taxon>
        <taxon>Streptophyta</taxon>
        <taxon>Embryophyta</taxon>
        <taxon>Tracheophyta</taxon>
        <taxon>Spermatophyta</taxon>
        <taxon>Magnoliopsida</taxon>
        <taxon>eudicotyledons</taxon>
        <taxon>Gunneridae</taxon>
        <taxon>Pentapetalae</taxon>
        <taxon>asterids</taxon>
        <taxon>lamiids</taxon>
        <taxon>Lamiales</taxon>
        <taxon>Orobanchaceae</taxon>
        <taxon>Pedicularideae</taxon>
        <taxon>Castillejinae</taxon>
        <taxon>Castilleja</taxon>
    </lineage>
</organism>
<sequence length="325" mass="37865">MDKSNRAEMSNENKNKQMQPPPYLLTIHQNLTVYRPVDGTSRTMFIRILARKYVIASTHGWLVIVDQYYRSCHLWKPGSKDRIKLPRLQDFHYYRKCVLSKPPTEPDCYILFISDDLLWQAFCKIGDVEFACPTQEKEVDRLIAIASFQGKIYGVMSPDYKFVTIEFVGRTMEFRPILINGEEPLKAPAIKRNWIVRHENDLIHSHSGNELLLVIKNFTQGSIKDGSEIRVFRVDINRMECIEVDDLGDQVILIGQYGPGFCCSSRGTTFKPNSIYYIMEFDSCVYVYHLDDKSTTSWLPHDLRLNDISHFWVDLNLEKLCCKSR</sequence>
<evidence type="ECO:0000256" key="1">
    <source>
        <dbReference type="SAM" id="MobiDB-lite"/>
    </source>
</evidence>